<comment type="caution">
    <text evidence="2">The sequence shown here is derived from an EMBL/GenBank/DDBJ whole genome shotgun (WGS) entry which is preliminary data.</text>
</comment>
<accession>A0A843X321</accession>
<evidence type="ECO:0000313" key="3">
    <source>
        <dbReference type="Proteomes" id="UP000652761"/>
    </source>
</evidence>
<feature type="compositionally biased region" description="Basic and acidic residues" evidence="1">
    <location>
        <begin position="281"/>
        <end position="300"/>
    </location>
</feature>
<gene>
    <name evidence="2" type="ORF">Taro_044272</name>
</gene>
<feature type="compositionally biased region" description="Gly residues" evidence="1">
    <location>
        <begin position="202"/>
        <end position="215"/>
    </location>
</feature>
<evidence type="ECO:0000313" key="2">
    <source>
        <dbReference type="EMBL" id="MQM11364.1"/>
    </source>
</evidence>
<dbReference type="AlphaFoldDB" id="A0A843X321"/>
<dbReference type="Proteomes" id="UP000652761">
    <property type="component" value="Unassembled WGS sequence"/>
</dbReference>
<feature type="region of interest" description="Disordered" evidence="1">
    <location>
        <begin position="254"/>
        <end position="304"/>
    </location>
</feature>
<dbReference type="EMBL" id="NMUH01004955">
    <property type="protein sequence ID" value="MQM11364.1"/>
    <property type="molecule type" value="Genomic_DNA"/>
</dbReference>
<organism evidence="2 3">
    <name type="scientific">Colocasia esculenta</name>
    <name type="common">Wild taro</name>
    <name type="synonym">Arum esculentum</name>
    <dbReference type="NCBI Taxonomy" id="4460"/>
    <lineage>
        <taxon>Eukaryota</taxon>
        <taxon>Viridiplantae</taxon>
        <taxon>Streptophyta</taxon>
        <taxon>Embryophyta</taxon>
        <taxon>Tracheophyta</taxon>
        <taxon>Spermatophyta</taxon>
        <taxon>Magnoliopsida</taxon>
        <taxon>Liliopsida</taxon>
        <taxon>Araceae</taxon>
        <taxon>Aroideae</taxon>
        <taxon>Colocasieae</taxon>
        <taxon>Colocasia</taxon>
    </lineage>
</organism>
<feature type="region of interest" description="Disordered" evidence="1">
    <location>
        <begin position="37"/>
        <end position="57"/>
    </location>
</feature>
<keyword evidence="3" id="KW-1185">Reference proteome</keyword>
<evidence type="ECO:0000256" key="1">
    <source>
        <dbReference type="SAM" id="MobiDB-lite"/>
    </source>
</evidence>
<proteinExistence type="predicted"/>
<feature type="region of interest" description="Disordered" evidence="1">
    <location>
        <begin position="179"/>
        <end position="223"/>
    </location>
</feature>
<feature type="compositionally biased region" description="Basic residues" evidence="1">
    <location>
        <begin position="191"/>
        <end position="201"/>
    </location>
</feature>
<protein>
    <submittedName>
        <fullName evidence="2">Uncharacterized protein</fullName>
    </submittedName>
</protein>
<sequence length="328" mass="36383">MMKTTVRSWRDAQTTWTLAWRSPRALRQIHRGEARERERRARLTQATRERKTRAGWSRCVEEGSRRQAASQWGAGLAAQEGGLTRDAVALAGRRGEKAGQGAGLWRGGLDAGLGRWCASRVEAARGPSVDPSADALAAPAARGWRRRARGWRGGGRVARMGSRRRASLTRVLMRSRHWRSGVAGPGGARVRGWRGRPRRAGRGVGPQAGTRGGTGATSRVQGGATWGSAKMGLGADAAQGGVLQYADRLGSDTKMMRDSIEEQEEEGRRRRRSRWEEEGEAERGREKRRKRDAERKREGKGVAAQRNSFLININHFPLLEVYKSFYNH</sequence>
<name>A0A843X321_COLES</name>
<reference evidence="2" key="1">
    <citation type="submission" date="2017-07" db="EMBL/GenBank/DDBJ databases">
        <title>Taro Niue Genome Assembly and Annotation.</title>
        <authorList>
            <person name="Atibalentja N."/>
            <person name="Keating K."/>
            <person name="Fields C.J."/>
        </authorList>
    </citation>
    <scope>NUCLEOTIDE SEQUENCE</scope>
    <source>
        <strain evidence="2">Niue_2</strain>
        <tissue evidence="2">Leaf</tissue>
    </source>
</reference>